<keyword evidence="4" id="KW-1185">Reference proteome</keyword>
<dbReference type="Pfam" id="PF14411">
    <property type="entry name" value="LHH"/>
    <property type="match status" value="1"/>
</dbReference>
<name>A0ABS5ZJL9_9GAMM</name>
<accession>A0ABS5ZJL9</accession>
<feature type="domain" description="LHH" evidence="2">
    <location>
        <begin position="177"/>
        <end position="264"/>
    </location>
</feature>
<dbReference type="EMBL" id="JAGSOY010000204">
    <property type="protein sequence ID" value="MBU2714278.1"/>
    <property type="molecule type" value="Genomic_DNA"/>
</dbReference>
<dbReference type="Proteomes" id="UP000690515">
    <property type="component" value="Unassembled WGS sequence"/>
</dbReference>
<reference evidence="3 4" key="1">
    <citation type="submission" date="2021-04" db="EMBL/GenBank/DDBJ databases">
        <authorList>
            <person name="Pira H."/>
            <person name="Risdian C."/>
            <person name="Wink J."/>
        </authorList>
    </citation>
    <scope>NUCLEOTIDE SEQUENCE [LARGE SCALE GENOMIC DNA]</scope>
    <source>
        <strain evidence="3 4">WH53</strain>
    </source>
</reference>
<comment type="caution">
    <text evidence="3">The sequence shown here is derived from an EMBL/GenBank/DDBJ whole genome shotgun (WGS) entry which is preliminary data.</text>
</comment>
<organism evidence="3 4">
    <name type="scientific">Zooshikella harenae</name>
    <dbReference type="NCBI Taxonomy" id="2827238"/>
    <lineage>
        <taxon>Bacteria</taxon>
        <taxon>Pseudomonadati</taxon>
        <taxon>Pseudomonadota</taxon>
        <taxon>Gammaproteobacteria</taxon>
        <taxon>Oceanospirillales</taxon>
        <taxon>Zooshikellaceae</taxon>
        <taxon>Zooshikella</taxon>
    </lineage>
</organism>
<evidence type="ECO:0000259" key="2">
    <source>
        <dbReference type="Pfam" id="PF14411"/>
    </source>
</evidence>
<evidence type="ECO:0000256" key="1">
    <source>
        <dbReference type="SAM" id="MobiDB-lite"/>
    </source>
</evidence>
<evidence type="ECO:0000313" key="3">
    <source>
        <dbReference type="EMBL" id="MBU2714278.1"/>
    </source>
</evidence>
<feature type="region of interest" description="Disordered" evidence="1">
    <location>
        <begin position="110"/>
        <end position="136"/>
    </location>
</feature>
<protein>
    <recommendedName>
        <fullName evidence="2">LHH domain-containing protein</fullName>
    </recommendedName>
</protein>
<dbReference type="RefSeq" id="WP_215822540.1">
    <property type="nucleotide sequence ID" value="NZ_JAGSOY010000204.1"/>
</dbReference>
<proteinExistence type="predicted"/>
<gene>
    <name evidence="3" type="ORF">KCG35_24835</name>
</gene>
<dbReference type="InterPro" id="IPR026834">
    <property type="entry name" value="LHH"/>
</dbReference>
<sequence length="267" mass="30427">MLKSGCPFFFSYRKKWEADKAALSQLEQLKNEEYDPVAMDAQLKRDRAILIEAHDCMCTTPAYTELMERYRILESIYSLKLSPVYDPNTFEGRRRFVEEHSSDVLDVRAGAAPPQTSKGGGLTREKVPNSSATKLGKSPQFFKTETSWKASGKGTGNTYKVYQQEIDWGLEVKPGVTNLDLAKAGRSPFIRKDGELEQIQLHHSRQNANGPLYELIRKTHLKTKSGQGREAVHPYGSQPHPDFPVDRALFKKEVPQYWMDRAREAMQ</sequence>
<evidence type="ECO:0000313" key="4">
    <source>
        <dbReference type="Proteomes" id="UP000690515"/>
    </source>
</evidence>